<reference evidence="1" key="1">
    <citation type="submission" date="2020-07" db="EMBL/GenBank/DDBJ databases">
        <title>Koleobacter methoxysyntrophicus gen. nov., sp. nov., a novel anaerobic bacterium isolated from deep subsurface oil field and proposal of Koleobacterales ord. nov. in the phylum Firmicutes.</title>
        <authorList>
            <person name="Sakamoto S."/>
            <person name="Tamaki H."/>
        </authorList>
    </citation>
    <scope>NUCLEOTIDE SEQUENCE</scope>
    <source>
        <strain evidence="1">NRmbB1</strain>
    </source>
</reference>
<protein>
    <submittedName>
        <fullName evidence="1">Uncharacterized protein</fullName>
    </submittedName>
</protein>
<accession>A0A8A0RN67</accession>
<organism evidence="1 2">
    <name type="scientific">Koleobacter methoxysyntrophicus</name>
    <dbReference type="NCBI Taxonomy" id="2751313"/>
    <lineage>
        <taxon>Bacteria</taxon>
        <taxon>Bacillati</taxon>
        <taxon>Bacillota</taxon>
        <taxon>Clostridia</taxon>
        <taxon>Koleobacterales</taxon>
        <taxon>Koleobacteraceae</taxon>
        <taxon>Koleobacter</taxon>
    </lineage>
</organism>
<sequence>MIFLYQLMYIAYKNNGFDTNLWVSKTLGLPCMDIKNRGG</sequence>
<name>A0A8A0RN67_9FIRM</name>
<evidence type="ECO:0000313" key="2">
    <source>
        <dbReference type="Proteomes" id="UP000662904"/>
    </source>
</evidence>
<dbReference type="KEGG" id="kme:H0A61_01683"/>
<keyword evidence="2" id="KW-1185">Reference proteome</keyword>
<dbReference type="Proteomes" id="UP000662904">
    <property type="component" value="Chromosome"/>
</dbReference>
<dbReference type="EMBL" id="CP059066">
    <property type="protein sequence ID" value="QSQ09322.1"/>
    <property type="molecule type" value="Genomic_DNA"/>
</dbReference>
<proteinExistence type="predicted"/>
<dbReference type="AlphaFoldDB" id="A0A8A0RN67"/>
<evidence type="ECO:0000313" key="1">
    <source>
        <dbReference type="EMBL" id="QSQ09322.1"/>
    </source>
</evidence>
<gene>
    <name evidence="1" type="ORF">H0A61_01683</name>
</gene>